<comment type="subcellular location">
    <subcellularLocation>
        <location evidence="9">Mitochondrion inner membrane</location>
        <topology evidence="9">Single-pass membrane protein</topology>
    </subcellularLocation>
</comment>
<evidence type="ECO:0000256" key="3">
    <source>
        <dbReference type="ARBA" id="ARBA00022692"/>
    </source>
</evidence>
<protein>
    <recommendedName>
        <fullName evidence="9">MICOS complex subunit MIC10</fullName>
    </recommendedName>
</protein>
<comment type="similarity">
    <text evidence="8">Belongs to the MIX23 family.</text>
</comment>
<accession>A0A0R3Q7E4</accession>
<dbReference type="AlphaFoldDB" id="A0A0R3Q7E4"/>
<comment type="caution">
    <text evidence="9">Lacks conserved residue(s) required for the propagation of feature annotation.</text>
</comment>
<gene>
    <name evidence="10" type="ORF">BTMF_LOCUS1576</name>
</gene>
<feature type="transmembrane region" description="Helical" evidence="9">
    <location>
        <begin position="21"/>
        <end position="38"/>
    </location>
</feature>
<keyword evidence="3 9" id="KW-0812">Transmembrane</keyword>
<comment type="similarity">
    <text evidence="2 9">Belongs to the MICOS complex subunit Mic10 family.</text>
</comment>
<dbReference type="EMBL" id="UZAG01001156">
    <property type="protein sequence ID" value="VDO10557.1"/>
    <property type="molecule type" value="Genomic_DNA"/>
</dbReference>
<evidence type="ECO:0000256" key="8">
    <source>
        <dbReference type="ARBA" id="ARBA00024204"/>
    </source>
</evidence>
<dbReference type="Pfam" id="PF09774">
    <property type="entry name" value="MIX23"/>
    <property type="match status" value="1"/>
</dbReference>
<evidence type="ECO:0000313" key="10">
    <source>
        <dbReference type="EMBL" id="VDO10557.1"/>
    </source>
</evidence>
<evidence type="ECO:0000256" key="7">
    <source>
        <dbReference type="ARBA" id="ARBA00023136"/>
    </source>
</evidence>
<keyword evidence="11" id="KW-1185">Reference proteome</keyword>
<keyword evidence="6 9" id="KW-0496">Mitochondrion</keyword>
<dbReference type="GO" id="GO:0005758">
    <property type="term" value="C:mitochondrial intermembrane space"/>
    <property type="evidence" value="ECO:0007669"/>
    <property type="project" value="InterPro"/>
</dbReference>
<dbReference type="STRING" id="42155.A0A0R3Q7E4"/>
<dbReference type="InterPro" id="IPR019171">
    <property type="entry name" value="MIX23"/>
</dbReference>
<organism evidence="12">
    <name type="scientific">Brugia timori</name>
    <dbReference type="NCBI Taxonomy" id="42155"/>
    <lineage>
        <taxon>Eukaryota</taxon>
        <taxon>Metazoa</taxon>
        <taxon>Ecdysozoa</taxon>
        <taxon>Nematoda</taxon>
        <taxon>Chromadorea</taxon>
        <taxon>Rhabditida</taxon>
        <taxon>Spirurina</taxon>
        <taxon>Spiruromorpha</taxon>
        <taxon>Filarioidea</taxon>
        <taxon>Onchocercidae</taxon>
        <taxon>Brugia</taxon>
    </lineage>
</organism>
<proteinExistence type="inferred from homology"/>
<keyword evidence="4 9" id="KW-0999">Mitochondrion inner membrane</keyword>
<sequence length="236" mass="26781">MGKKSEDELSETFDRCLADTAVKIVSAGSVGLIAAAIFKRQFPLWLGIGMGFGMGIANCRHDMRKSFGHSEQDSEQRSSLKIIEESGNCRLLLILRFAPGSLLSIASMDEKRVDCLDLLTFQDMLDKLRKIDDKILFELNTALPSESFSSNMDKGEKCRSIYKELLTMRVKRMNLIQHCVDENQTNISRLRKEKSPIADIRSAQNTLRVIRSEMDVESIVNDRSEKAVHDRCRTFL</sequence>
<reference evidence="10 11" key="2">
    <citation type="submission" date="2018-11" db="EMBL/GenBank/DDBJ databases">
        <authorList>
            <consortium name="Pathogen Informatics"/>
        </authorList>
    </citation>
    <scope>NUCLEOTIDE SEQUENCE [LARGE SCALE GENOMIC DNA]</scope>
</reference>
<evidence type="ECO:0000313" key="12">
    <source>
        <dbReference type="WBParaSite" id="BTMF_0000224801-mRNA-1"/>
    </source>
</evidence>
<comment type="function">
    <text evidence="1 9">Component of the MICOS complex, a large protein complex of the mitochondrial inner membrane that plays crucial roles in the maintenance of crista junctions, inner membrane architecture, and formation of contact sites to the outer membrane.</text>
</comment>
<dbReference type="GO" id="GO:0061617">
    <property type="term" value="C:MICOS complex"/>
    <property type="evidence" value="ECO:0007669"/>
    <property type="project" value="UniProtKB-UniRule"/>
</dbReference>
<dbReference type="PANTHER" id="PTHR31905">
    <property type="entry name" value="COILED-COIL DOMAIN-CONTAINING PROTEIN 58"/>
    <property type="match status" value="1"/>
</dbReference>
<name>A0A0R3Q7E4_9BILA</name>
<feature type="transmembrane region" description="Helical" evidence="9">
    <location>
        <begin position="44"/>
        <end position="60"/>
    </location>
</feature>
<dbReference type="PANTHER" id="PTHR31905:SF2">
    <property type="entry name" value="PROTEIN MIX23"/>
    <property type="match status" value="1"/>
</dbReference>
<evidence type="ECO:0000256" key="4">
    <source>
        <dbReference type="ARBA" id="ARBA00022792"/>
    </source>
</evidence>
<dbReference type="WBParaSite" id="BTMF_0000224801-mRNA-1">
    <property type="protein sequence ID" value="BTMF_0000224801-mRNA-1"/>
    <property type="gene ID" value="BTMF_0000224801"/>
</dbReference>
<evidence type="ECO:0000313" key="11">
    <source>
        <dbReference type="Proteomes" id="UP000280834"/>
    </source>
</evidence>
<dbReference type="Proteomes" id="UP000280834">
    <property type="component" value="Unassembled WGS sequence"/>
</dbReference>
<comment type="subunit">
    <text evidence="9">Component of the mitochondrial contact site and cristae organizing system (MICOS) complex.</text>
</comment>
<evidence type="ECO:0000256" key="2">
    <source>
        <dbReference type="ARBA" id="ARBA00006792"/>
    </source>
</evidence>
<keyword evidence="7 9" id="KW-0472">Membrane</keyword>
<reference evidence="12" key="1">
    <citation type="submission" date="2017-02" db="UniProtKB">
        <authorList>
            <consortium name="WormBaseParasite"/>
        </authorList>
    </citation>
    <scope>IDENTIFICATION</scope>
</reference>
<dbReference type="InterPro" id="IPR007512">
    <property type="entry name" value="Mic10"/>
</dbReference>
<evidence type="ECO:0000256" key="1">
    <source>
        <dbReference type="ARBA" id="ARBA00002689"/>
    </source>
</evidence>
<evidence type="ECO:0000256" key="5">
    <source>
        <dbReference type="ARBA" id="ARBA00022989"/>
    </source>
</evidence>
<dbReference type="Pfam" id="PF04418">
    <property type="entry name" value="DUF543"/>
    <property type="match status" value="1"/>
</dbReference>
<evidence type="ECO:0000256" key="6">
    <source>
        <dbReference type="ARBA" id="ARBA00023128"/>
    </source>
</evidence>
<evidence type="ECO:0000256" key="9">
    <source>
        <dbReference type="RuleBase" id="RU363011"/>
    </source>
</evidence>
<keyword evidence="5 9" id="KW-1133">Transmembrane helix</keyword>